<sequence length="38" mass="4433">MFFSLIAMQLIAMHSIQTSRHFKNEIVGTSLLFVNYFP</sequence>
<evidence type="ECO:0000313" key="2">
    <source>
        <dbReference type="Proteomes" id="UP000032076"/>
    </source>
</evidence>
<gene>
    <name evidence="1" type="ORF">B4167_1785</name>
</gene>
<organism evidence="1 2">
    <name type="scientific">Caldibacillus thermoamylovorans</name>
    <dbReference type="NCBI Taxonomy" id="35841"/>
    <lineage>
        <taxon>Bacteria</taxon>
        <taxon>Bacillati</taxon>
        <taxon>Bacillota</taxon>
        <taxon>Bacilli</taxon>
        <taxon>Bacillales</taxon>
        <taxon>Bacillaceae</taxon>
        <taxon>Caldibacillus</taxon>
    </lineage>
</organism>
<evidence type="ECO:0000313" key="1">
    <source>
        <dbReference type="EMBL" id="KIO73838.1"/>
    </source>
</evidence>
<comment type="caution">
    <text evidence="1">The sequence shown here is derived from an EMBL/GenBank/DDBJ whole genome shotgun (WGS) entry which is preliminary data.</text>
</comment>
<reference evidence="1 2" key="1">
    <citation type="submission" date="2015-01" db="EMBL/GenBank/DDBJ databases">
        <title>Draft Genome Sequences of Four Bacillus thermoamylovorans Strains, Isolated From Food Products.</title>
        <authorList>
            <person name="Krawcyk A.O."/>
            <person name="Berendsen E.M."/>
            <person name="Eijlander R.T."/>
            <person name="de Jong A."/>
            <person name="Wells-Bennik M."/>
            <person name="Kuipers O.P."/>
        </authorList>
    </citation>
    <scope>NUCLEOTIDE SEQUENCE [LARGE SCALE GENOMIC DNA]</scope>
    <source>
        <strain evidence="1 2">B4167</strain>
    </source>
</reference>
<name>A0ABD4AAA6_9BACI</name>
<proteinExistence type="predicted"/>
<protein>
    <submittedName>
        <fullName evidence="1">Uncharacterized protein</fullName>
    </submittedName>
</protein>
<dbReference type="EMBL" id="JXLU01000020">
    <property type="protein sequence ID" value="KIO73838.1"/>
    <property type="molecule type" value="Genomic_DNA"/>
</dbReference>
<dbReference type="Proteomes" id="UP000032076">
    <property type="component" value="Unassembled WGS sequence"/>
</dbReference>
<dbReference type="AlphaFoldDB" id="A0ABD4AAA6"/>
<accession>A0ABD4AAA6</accession>